<dbReference type="EMBL" id="JASSZA010000001">
    <property type="protein sequence ID" value="KAK2119239.1"/>
    <property type="molecule type" value="Genomic_DNA"/>
</dbReference>
<protein>
    <submittedName>
        <fullName evidence="1">Uncharacterized protein</fullName>
    </submittedName>
</protein>
<keyword evidence="2" id="KW-1185">Reference proteome</keyword>
<organism evidence="1 2">
    <name type="scientific">Saguinus oedipus</name>
    <name type="common">Cotton-top tamarin</name>
    <name type="synonym">Oedipomidas oedipus</name>
    <dbReference type="NCBI Taxonomy" id="9490"/>
    <lineage>
        <taxon>Eukaryota</taxon>
        <taxon>Metazoa</taxon>
        <taxon>Chordata</taxon>
        <taxon>Craniata</taxon>
        <taxon>Vertebrata</taxon>
        <taxon>Euteleostomi</taxon>
        <taxon>Mammalia</taxon>
        <taxon>Eutheria</taxon>
        <taxon>Euarchontoglires</taxon>
        <taxon>Primates</taxon>
        <taxon>Haplorrhini</taxon>
        <taxon>Platyrrhini</taxon>
        <taxon>Cebidae</taxon>
        <taxon>Callitrichinae</taxon>
        <taxon>Saguinus</taxon>
    </lineage>
</organism>
<evidence type="ECO:0000313" key="1">
    <source>
        <dbReference type="EMBL" id="KAK2119239.1"/>
    </source>
</evidence>
<reference evidence="1 2" key="1">
    <citation type="submission" date="2023-05" db="EMBL/GenBank/DDBJ databases">
        <title>B98-5 Cell Line De Novo Hybrid Assembly: An Optical Mapping Approach.</title>
        <authorList>
            <person name="Kananen K."/>
            <person name="Auerbach J.A."/>
            <person name="Kautto E."/>
            <person name="Blachly J.S."/>
        </authorList>
    </citation>
    <scope>NUCLEOTIDE SEQUENCE [LARGE SCALE GENOMIC DNA]</scope>
    <source>
        <strain evidence="1">B95-8</strain>
        <tissue evidence="1">Cell line</tissue>
    </source>
</reference>
<gene>
    <name evidence="1" type="ORF">P7K49_000625</name>
</gene>
<evidence type="ECO:0000313" key="2">
    <source>
        <dbReference type="Proteomes" id="UP001266305"/>
    </source>
</evidence>
<name>A0ABQ9WC80_SAGOE</name>
<sequence>MLDTNVRKSTLSSVAKFHGNSWQITGVGQESLQPIKSLALGIDPLHPSNSNNLCENKPIIPPRKTTTFFRIVQTQASLSAHHLGHGDQLRQERDYAASAYLPQSLPTITPLKKRAKVLLEWHKDPEKHFQCREPEVQKHESMKHHVLIPMRCLLSLLLPKRITDCDGNSYEGTKKYSSPILRMLKLTTPAIITNLQK</sequence>
<proteinExistence type="predicted"/>
<accession>A0ABQ9WC80</accession>
<dbReference type="Proteomes" id="UP001266305">
    <property type="component" value="Unassembled WGS sequence"/>
</dbReference>
<comment type="caution">
    <text evidence="1">The sequence shown here is derived from an EMBL/GenBank/DDBJ whole genome shotgun (WGS) entry which is preliminary data.</text>
</comment>